<keyword evidence="7" id="KW-0479">Metal-binding</keyword>
<evidence type="ECO:0000256" key="5">
    <source>
        <dbReference type="ARBA" id="ARBA00012029"/>
    </source>
</evidence>
<evidence type="ECO:0000256" key="1">
    <source>
        <dbReference type="ARBA" id="ARBA00000983"/>
    </source>
</evidence>
<evidence type="ECO:0000256" key="9">
    <source>
        <dbReference type="ARBA" id="ARBA00022842"/>
    </source>
</evidence>
<protein>
    <recommendedName>
        <fullName evidence="5">phosphodiesterase I</fullName>
        <ecNumber evidence="5">3.1.4.1</ecNumber>
    </recommendedName>
</protein>
<dbReference type="PANTHER" id="PTHR15749">
    <property type="entry name" value="FANCONI-ASSOCIATED NUCLEASE 1"/>
    <property type="match status" value="1"/>
</dbReference>
<dbReference type="AlphaFoldDB" id="A0A4U1JR74"/>
<dbReference type="Gene3D" id="3.40.1350.10">
    <property type="match status" value="1"/>
</dbReference>
<evidence type="ECO:0000256" key="7">
    <source>
        <dbReference type="ARBA" id="ARBA00022723"/>
    </source>
</evidence>
<reference evidence="12 13" key="1">
    <citation type="submission" date="2019-04" db="EMBL/GenBank/DDBJ databases">
        <title>Draft Whole-Genome sequence of the purple photosynthetic bacterium Rhodobacter capsulatus SP108 with an indigenous class A beta-lactamase.</title>
        <authorList>
            <person name="Robertson S."/>
            <person name="Meyer T.E."/>
            <person name="Kyndt J.A."/>
        </authorList>
    </citation>
    <scope>NUCLEOTIDE SEQUENCE [LARGE SCALE GENOMIC DNA]</scope>
    <source>
        <strain evidence="12 13">SP108</strain>
    </source>
</reference>
<evidence type="ECO:0000256" key="8">
    <source>
        <dbReference type="ARBA" id="ARBA00022801"/>
    </source>
</evidence>
<dbReference type="Pfam" id="PF08774">
    <property type="entry name" value="VRR_NUC"/>
    <property type="match status" value="1"/>
</dbReference>
<evidence type="ECO:0000256" key="4">
    <source>
        <dbReference type="ARBA" id="ARBA00005533"/>
    </source>
</evidence>
<comment type="catalytic activity">
    <reaction evidence="1">
        <text>Hydrolytically removes 5'-nucleotides successively from the 3'-hydroxy termini of 3'-hydroxy-terminated oligonucleotides.</text>
        <dbReference type="EC" id="3.1.4.1"/>
    </reaction>
</comment>
<comment type="similarity">
    <text evidence="4">Belongs to the FAN1 family.</text>
</comment>
<keyword evidence="6" id="KW-0540">Nuclease</keyword>
<keyword evidence="10" id="KW-0464">Manganese</keyword>
<comment type="cofactor">
    <cofactor evidence="2">
        <name>Mn(2+)</name>
        <dbReference type="ChEBI" id="CHEBI:29035"/>
    </cofactor>
</comment>
<accession>A0A4U1JR74</accession>
<evidence type="ECO:0000256" key="6">
    <source>
        <dbReference type="ARBA" id="ARBA00022722"/>
    </source>
</evidence>
<dbReference type="InterPro" id="IPR014883">
    <property type="entry name" value="VRR_NUC"/>
</dbReference>
<feature type="domain" description="VRR-NUC" evidence="11">
    <location>
        <begin position="117"/>
        <end position="218"/>
    </location>
</feature>
<keyword evidence="8" id="KW-0378">Hydrolase</keyword>
<dbReference type="Proteomes" id="UP000310597">
    <property type="component" value="Unassembled WGS sequence"/>
</dbReference>
<comment type="cofactor">
    <cofactor evidence="3">
        <name>Mg(2+)</name>
        <dbReference type="ChEBI" id="CHEBI:18420"/>
    </cofactor>
</comment>
<evidence type="ECO:0000313" key="12">
    <source>
        <dbReference type="EMBL" id="TKD21497.1"/>
    </source>
</evidence>
<dbReference type="SMART" id="SM00990">
    <property type="entry name" value="VRR_NUC"/>
    <property type="match status" value="1"/>
</dbReference>
<comment type="caution">
    <text evidence="12">The sequence shown here is derived from an EMBL/GenBank/DDBJ whole genome shotgun (WGS) entry which is preliminary data.</text>
</comment>
<dbReference type="GO" id="GO:0004528">
    <property type="term" value="F:phosphodiesterase I activity"/>
    <property type="evidence" value="ECO:0007669"/>
    <property type="project" value="UniProtKB-EC"/>
</dbReference>
<evidence type="ECO:0000313" key="13">
    <source>
        <dbReference type="Proteomes" id="UP000310597"/>
    </source>
</evidence>
<gene>
    <name evidence="12" type="ORF">FBT96_09270</name>
</gene>
<dbReference type="GO" id="GO:0017108">
    <property type="term" value="F:5'-flap endonuclease activity"/>
    <property type="evidence" value="ECO:0007669"/>
    <property type="project" value="TreeGrafter"/>
</dbReference>
<organism evidence="12 13">
    <name type="scientific">Rhodobacter capsulatus</name>
    <name type="common">Rhodopseudomonas capsulata</name>
    <dbReference type="NCBI Taxonomy" id="1061"/>
    <lineage>
        <taxon>Bacteria</taxon>
        <taxon>Pseudomonadati</taxon>
        <taxon>Pseudomonadota</taxon>
        <taxon>Alphaproteobacteria</taxon>
        <taxon>Rhodobacterales</taxon>
        <taxon>Rhodobacter group</taxon>
        <taxon>Rhodobacter</taxon>
    </lineage>
</organism>
<dbReference type="GO" id="GO:0036297">
    <property type="term" value="P:interstrand cross-link repair"/>
    <property type="evidence" value="ECO:0007669"/>
    <property type="project" value="InterPro"/>
</dbReference>
<dbReference type="GO" id="GO:0008409">
    <property type="term" value="F:5'-3' exonuclease activity"/>
    <property type="evidence" value="ECO:0007669"/>
    <property type="project" value="TreeGrafter"/>
</dbReference>
<dbReference type="EC" id="3.1.4.1" evidence="5"/>
<dbReference type="InterPro" id="IPR011856">
    <property type="entry name" value="tRNA_endonuc-like_dom_sf"/>
</dbReference>
<evidence type="ECO:0000259" key="11">
    <source>
        <dbReference type="SMART" id="SM00990"/>
    </source>
</evidence>
<dbReference type="PANTHER" id="PTHR15749:SF4">
    <property type="entry name" value="FANCONI-ASSOCIATED NUCLEASE 1"/>
    <property type="match status" value="1"/>
</dbReference>
<name>A0A4U1JR74_RHOCA</name>
<dbReference type="InterPro" id="IPR033315">
    <property type="entry name" value="Fan1-like"/>
</dbReference>
<keyword evidence="9" id="KW-0460">Magnesium</keyword>
<evidence type="ECO:0000256" key="3">
    <source>
        <dbReference type="ARBA" id="ARBA00001946"/>
    </source>
</evidence>
<dbReference type="EMBL" id="SWJZ01000030">
    <property type="protein sequence ID" value="TKD21497.1"/>
    <property type="molecule type" value="Genomic_DNA"/>
</dbReference>
<evidence type="ECO:0000256" key="10">
    <source>
        <dbReference type="ARBA" id="ARBA00023211"/>
    </source>
</evidence>
<dbReference type="OrthoDB" id="9134688at2"/>
<sequence length="219" mass="24416">MNRTATMTEAAARTLGTGYETIRLVHHGAKQWSFAEEPPTVVENAALQHYAAEGWDGVAVEGLSIMFLIKLAAFVEIDPHHVMGCTEAIFSRNLINPKTTAAELLSTMVSADRSRIIRNSQIIRPGKQSFFPGLRKTDLVCLFDALGPDRLHQIATIFAKAPYEFRSGWPDLTLWNGNQVAFREIKAPGDKMHFSQKRLLSEILVPLGYDVRLVDVLPE</sequence>
<dbReference type="GO" id="GO:0070336">
    <property type="term" value="F:flap-structured DNA binding"/>
    <property type="evidence" value="ECO:0007669"/>
    <property type="project" value="TreeGrafter"/>
</dbReference>
<proteinExistence type="inferred from homology"/>
<evidence type="ECO:0000256" key="2">
    <source>
        <dbReference type="ARBA" id="ARBA00001936"/>
    </source>
</evidence>